<accession>A0A811V915</accession>
<feature type="region of interest" description="Disordered" evidence="1">
    <location>
        <begin position="43"/>
        <end position="70"/>
    </location>
</feature>
<proteinExistence type="predicted"/>
<comment type="caution">
    <text evidence="2">The sequence shown here is derived from an EMBL/GenBank/DDBJ whole genome shotgun (WGS) entry which is preliminary data.</text>
</comment>
<sequence length="70" mass="7413">MPHVEVVDGTMKLDIFSADPHPDVAARVRLEYSVQKDVISGGCATNSADSKSTQGTRDNVATKAATTIHT</sequence>
<dbReference type="EMBL" id="CAJHJT010000056">
    <property type="protein sequence ID" value="CAD7011441.1"/>
    <property type="molecule type" value="Genomic_DNA"/>
</dbReference>
<protein>
    <submittedName>
        <fullName evidence="2">(Mediterranean fruit fly) hypothetical protein</fullName>
    </submittedName>
</protein>
<organism evidence="2 4">
    <name type="scientific">Ceratitis capitata</name>
    <name type="common">Mediterranean fruit fly</name>
    <name type="synonym">Tephritis capitata</name>
    <dbReference type="NCBI Taxonomy" id="7213"/>
    <lineage>
        <taxon>Eukaryota</taxon>
        <taxon>Metazoa</taxon>
        <taxon>Ecdysozoa</taxon>
        <taxon>Arthropoda</taxon>
        <taxon>Hexapoda</taxon>
        <taxon>Insecta</taxon>
        <taxon>Pterygota</taxon>
        <taxon>Neoptera</taxon>
        <taxon>Endopterygota</taxon>
        <taxon>Diptera</taxon>
        <taxon>Brachycera</taxon>
        <taxon>Muscomorpha</taxon>
        <taxon>Tephritoidea</taxon>
        <taxon>Tephritidae</taxon>
        <taxon>Ceratitis</taxon>
        <taxon>Ceratitis</taxon>
    </lineage>
</organism>
<dbReference type="AlphaFoldDB" id="A0A811V915"/>
<name>A0A811V915_CERCA</name>
<dbReference type="EMBL" id="CAJHJT010000056">
    <property type="protein sequence ID" value="CAD7011444.1"/>
    <property type="molecule type" value="Genomic_DNA"/>
</dbReference>
<evidence type="ECO:0000256" key="1">
    <source>
        <dbReference type="SAM" id="MobiDB-lite"/>
    </source>
</evidence>
<evidence type="ECO:0000313" key="2">
    <source>
        <dbReference type="EMBL" id="CAD7011441.1"/>
    </source>
</evidence>
<evidence type="ECO:0000313" key="3">
    <source>
        <dbReference type="EMBL" id="CAD7011444.1"/>
    </source>
</evidence>
<keyword evidence="4" id="KW-1185">Reference proteome</keyword>
<evidence type="ECO:0000313" key="4">
    <source>
        <dbReference type="Proteomes" id="UP000606786"/>
    </source>
</evidence>
<dbReference type="Proteomes" id="UP000606786">
    <property type="component" value="Unassembled WGS sequence"/>
</dbReference>
<gene>
    <name evidence="2" type="ORF">CCAP1982_LOCUS19541</name>
    <name evidence="3" type="ORF">CCAP1982_LOCUS19544</name>
</gene>
<reference evidence="2" key="1">
    <citation type="submission" date="2020-11" db="EMBL/GenBank/DDBJ databases">
        <authorList>
            <person name="Whitehead M."/>
        </authorList>
    </citation>
    <scope>NUCLEOTIDE SEQUENCE</scope>
    <source>
        <strain evidence="2">EGII</strain>
    </source>
</reference>